<dbReference type="GO" id="GO:0043041">
    <property type="term" value="P:amino acid activation for nonribosomal peptide biosynthetic process"/>
    <property type="evidence" value="ECO:0007669"/>
    <property type="project" value="TreeGrafter"/>
</dbReference>
<protein>
    <submittedName>
        <fullName evidence="8">Amino acid adenylation domain protein</fullName>
    </submittedName>
    <submittedName>
        <fullName evidence="7">Unnamed protein product</fullName>
    </submittedName>
</protein>
<dbReference type="GO" id="GO:0016874">
    <property type="term" value="F:ligase activity"/>
    <property type="evidence" value="ECO:0007669"/>
    <property type="project" value="UniProtKB-KW"/>
</dbReference>
<dbReference type="GO" id="GO:1904091">
    <property type="term" value="F:non-ribosomal peptide synthetase activity"/>
    <property type="evidence" value="ECO:0007669"/>
    <property type="project" value="UniProtKB-ARBA"/>
</dbReference>
<sequence>MAKDQSMSRTASLCQEITVPKTIPVCIQDVFYRRVLEQHDAPAVCAWDGELTYGELDDKSSSLARILAQKGIHRGSFVPLCFDRSLWTAVAMLAVLKAGGVFCFLEPKYPLARLEHMCRHINAKMVLSGESRSELARKLGEHLAVNEDLLATSPSDQELVDVAPNQAAYVAFTSGSTGKPKGILVSHQALVAGILYNDKPMYLNRTSRVLSFASFAFDVSFLEHFWALLVGGCMCIPSESDRENNLLEAIENLQVNWAFLTPSVARVLNPTKLPSLRHLIMGGEPITQTDIDMWSPHVHLIGVYGPAECAGCTTIQSDYGKVESAANIGFPYAVTCWIVDENNHNVLVPTGSIGELVVQGPSLSEGYVNDPEQSAKSYITNPLWLSGSKEAEQQLYKTGDLVRRLSDGSLHFISRKDTQVKINGQRIELGEVEHHTRAVLGGNREVIVEAVKAGRPSSSLVAFIVTDNIPQSSTELFLAPDAGFKDRINTTKSLLRERLPDYMVPETYISINHLPSTVTGKADRKRLREQFTLLTRAQIKAYFGLEDKVKVMPLTETELKMQRLWAKVLNLDLHEIARDDDWVSLGGDSLGAMQLASLARSEQFFLTVPEIFRHKTISMLCQNIKTDVSETIEEMKPFALLCDHKLESDRILQTIADQCQVSQNSIEDAYPITSLQLDASIIPIQWGLNYTLRLEFKLPPTVDPAQLTLAWEMTVASNPVLRTRIVELTKDHYIQAVIRSKIPLENLDSSNMARYEPAVDVWGIGKPLVRVGLQANRFVMLIHHAIYDGQSLPLVFRDISNAYQGQKLALIHFAPFVRWSKSLDAPKRQFWIDKFAGFDGRVFPPVLDPSLDPVESRELTGHLNIVHDAFTATNKIRVTLAIVISWHHGTNDVVFGGVFARRSAPIPDIIDSAVPTTAMLPDRIKLDPDETLRYNLERDQDNILSLMLHEGIDDRDIEQLSPECEAVACKYGTLLAVQPDLATAYPEMFRERDMQYYGPICALNALMQCYLSPESATISLRLSESTMDGVYHWGRFLDEFEAVFHFIQKNPDVKLCDLRRQLDIPNPRSPA</sequence>
<organism evidence="8 9">
    <name type="scientific">Aspergillus oryzae</name>
    <name type="common">Yellow koji mold</name>
    <dbReference type="NCBI Taxonomy" id="5062"/>
    <lineage>
        <taxon>Eukaryota</taxon>
        <taxon>Fungi</taxon>
        <taxon>Dikarya</taxon>
        <taxon>Ascomycota</taxon>
        <taxon>Pezizomycotina</taxon>
        <taxon>Eurotiomycetes</taxon>
        <taxon>Eurotiomycetidae</taxon>
        <taxon>Eurotiales</taxon>
        <taxon>Aspergillaceae</taxon>
        <taxon>Aspergillus</taxon>
        <taxon>Aspergillus subgen. Circumdati</taxon>
    </lineage>
</organism>
<dbReference type="PROSITE" id="PS00012">
    <property type="entry name" value="PHOSPHOPANTETHEINE"/>
    <property type="match status" value="1"/>
</dbReference>
<dbReference type="SUPFAM" id="SSF52777">
    <property type="entry name" value="CoA-dependent acyltransferases"/>
    <property type="match status" value="1"/>
</dbReference>
<dbReference type="NCBIfam" id="TIGR01733">
    <property type="entry name" value="AA-adenyl-dom"/>
    <property type="match status" value="1"/>
</dbReference>
<dbReference type="Pfam" id="PF00668">
    <property type="entry name" value="Condensation"/>
    <property type="match status" value="1"/>
</dbReference>
<dbReference type="InterPro" id="IPR042099">
    <property type="entry name" value="ANL_N_sf"/>
</dbReference>
<evidence type="ECO:0000313" key="9">
    <source>
        <dbReference type="Proteomes" id="UP000190312"/>
    </source>
</evidence>
<dbReference type="InterPro" id="IPR023213">
    <property type="entry name" value="CAT-like_dom_sf"/>
</dbReference>
<dbReference type="Pfam" id="PF00501">
    <property type="entry name" value="AMP-binding"/>
    <property type="match status" value="1"/>
</dbReference>
<proteinExistence type="inferred from homology"/>
<feature type="domain" description="Carrier" evidence="6">
    <location>
        <begin position="552"/>
        <end position="628"/>
    </location>
</feature>
<dbReference type="GO" id="GO:0031177">
    <property type="term" value="F:phosphopantetheine binding"/>
    <property type="evidence" value="ECO:0007669"/>
    <property type="project" value="TreeGrafter"/>
</dbReference>
<dbReference type="Pfam" id="PF00550">
    <property type="entry name" value="PP-binding"/>
    <property type="match status" value="1"/>
</dbReference>
<dbReference type="InterPro" id="IPR009081">
    <property type="entry name" value="PP-bd_ACP"/>
</dbReference>
<dbReference type="CDD" id="cd05918">
    <property type="entry name" value="A_NRPS_SidN3_like"/>
    <property type="match status" value="1"/>
</dbReference>
<accession>A0A1S9E0X0</accession>
<dbReference type="GO" id="GO:0016740">
    <property type="term" value="F:transferase activity"/>
    <property type="evidence" value="ECO:0007669"/>
    <property type="project" value="UniProtKB-KW"/>
</dbReference>
<dbReference type="PROSITE" id="PS00455">
    <property type="entry name" value="AMP_BINDING"/>
    <property type="match status" value="1"/>
</dbReference>
<dbReference type="PANTHER" id="PTHR45527:SF1">
    <property type="entry name" value="FATTY ACID SYNTHASE"/>
    <property type="match status" value="1"/>
</dbReference>
<keyword evidence="4" id="KW-0808">Transferase</keyword>
<dbReference type="SUPFAM" id="SSF47336">
    <property type="entry name" value="ACP-like"/>
    <property type="match status" value="1"/>
</dbReference>
<dbReference type="SUPFAM" id="SSF56801">
    <property type="entry name" value="Acetyl-CoA synthetase-like"/>
    <property type="match status" value="1"/>
</dbReference>
<dbReference type="Gene3D" id="3.30.559.30">
    <property type="entry name" value="Nonribosomal peptide synthetase, condensation domain"/>
    <property type="match status" value="1"/>
</dbReference>
<dbReference type="InterPro" id="IPR020845">
    <property type="entry name" value="AMP-binding_CS"/>
</dbReference>
<dbReference type="AlphaFoldDB" id="A0A1S9E0X0"/>
<evidence type="ECO:0000313" key="8">
    <source>
        <dbReference type="EMBL" id="OOO14897.1"/>
    </source>
</evidence>
<dbReference type="Proteomes" id="UP001165205">
    <property type="component" value="Unassembled WGS sequence"/>
</dbReference>
<evidence type="ECO:0000256" key="2">
    <source>
        <dbReference type="ARBA" id="ARBA00022553"/>
    </source>
</evidence>
<dbReference type="eggNOG" id="KOG1178">
    <property type="taxonomic scope" value="Eukaryota"/>
</dbReference>
<dbReference type="OrthoDB" id="416786at2759"/>
<dbReference type="PROSITE" id="PS50075">
    <property type="entry name" value="CARRIER"/>
    <property type="match status" value="1"/>
</dbReference>
<evidence type="ECO:0000256" key="3">
    <source>
        <dbReference type="ARBA" id="ARBA00022598"/>
    </source>
</evidence>
<keyword evidence="1" id="KW-0596">Phosphopantetheine</keyword>
<dbReference type="FunFam" id="3.40.50.980:FF:000001">
    <property type="entry name" value="Non-ribosomal peptide synthetase"/>
    <property type="match status" value="1"/>
</dbReference>
<dbReference type="Gene3D" id="1.10.1200.10">
    <property type="entry name" value="ACP-like"/>
    <property type="match status" value="1"/>
</dbReference>
<dbReference type="Gene3D" id="3.30.300.30">
    <property type="match status" value="1"/>
</dbReference>
<keyword evidence="3" id="KW-0436">Ligase</keyword>
<dbReference type="InterPro" id="IPR010071">
    <property type="entry name" value="AA_adenyl_dom"/>
</dbReference>
<dbReference type="InterPro" id="IPR045851">
    <property type="entry name" value="AMP-bd_C_sf"/>
</dbReference>
<comment type="similarity">
    <text evidence="5">Belongs to the NRP synthetase family.</text>
</comment>
<dbReference type="FunFam" id="3.40.50.12780:FF:000014">
    <property type="entry name" value="Nonribosomal peptide synthetase 1"/>
    <property type="match status" value="1"/>
</dbReference>
<gene>
    <name evidence="7" type="ORF">Aory04_001189500</name>
    <name evidence="8" type="ORF">OAory_01034920</name>
</gene>
<keyword evidence="2" id="KW-0597">Phosphoprotein</keyword>
<dbReference type="GO" id="GO:0005737">
    <property type="term" value="C:cytoplasm"/>
    <property type="evidence" value="ECO:0007669"/>
    <property type="project" value="TreeGrafter"/>
</dbReference>
<dbReference type="InterPro" id="IPR000873">
    <property type="entry name" value="AMP-dep_synth/lig_dom"/>
</dbReference>
<comment type="caution">
    <text evidence="8">The sequence shown here is derived from an EMBL/GenBank/DDBJ whole genome shotgun (WGS) entry which is preliminary data.</text>
</comment>
<dbReference type="Proteomes" id="UP000190312">
    <property type="component" value="Unassembled WGS sequence"/>
</dbReference>
<evidence type="ECO:0000313" key="7">
    <source>
        <dbReference type="EMBL" id="GMG36942.1"/>
    </source>
</evidence>
<dbReference type="Gene3D" id="3.30.559.10">
    <property type="entry name" value="Chloramphenicol acetyltransferase-like domain"/>
    <property type="match status" value="1"/>
</dbReference>
<dbReference type="GO" id="GO:0044550">
    <property type="term" value="P:secondary metabolite biosynthetic process"/>
    <property type="evidence" value="ECO:0007669"/>
    <property type="project" value="TreeGrafter"/>
</dbReference>
<name>A0A1S9E0X0_ASPOZ</name>
<dbReference type="InterPro" id="IPR001242">
    <property type="entry name" value="Condensation_dom"/>
</dbReference>
<evidence type="ECO:0000256" key="4">
    <source>
        <dbReference type="ARBA" id="ARBA00022679"/>
    </source>
</evidence>
<dbReference type="VEuPathDB" id="FungiDB:AO090026000378"/>
<dbReference type="PANTHER" id="PTHR45527">
    <property type="entry name" value="NONRIBOSOMAL PEPTIDE SYNTHETASE"/>
    <property type="match status" value="1"/>
</dbReference>
<reference evidence="8 9" key="1">
    <citation type="submission" date="2016-10" db="EMBL/GenBank/DDBJ databases">
        <title>Genome sequencing of Aspergillus oryzae BCC7051.</title>
        <authorList>
            <person name="Thammarongtham C."/>
            <person name="Vorapreeda T."/>
            <person name="Nookaew I."/>
            <person name="Srisuk T."/>
            <person name="Land M."/>
            <person name="Jeennor S."/>
            <person name="Laoteng K."/>
        </authorList>
    </citation>
    <scope>NUCLEOTIDE SEQUENCE [LARGE SCALE GENOMIC DNA]</scope>
    <source>
        <strain evidence="8 9">BCC7051</strain>
    </source>
</reference>
<dbReference type="InterPro" id="IPR006162">
    <property type="entry name" value="Ppantetheine_attach_site"/>
</dbReference>
<dbReference type="EMBL" id="MKZY01000001">
    <property type="protein sequence ID" value="OOO14897.1"/>
    <property type="molecule type" value="Genomic_DNA"/>
</dbReference>
<evidence type="ECO:0000256" key="1">
    <source>
        <dbReference type="ARBA" id="ARBA00022450"/>
    </source>
</evidence>
<dbReference type="FunFam" id="3.30.300.30:FF:000015">
    <property type="entry name" value="Nonribosomal peptide synthase SidD"/>
    <property type="match status" value="1"/>
</dbReference>
<dbReference type="InterPro" id="IPR036736">
    <property type="entry name" value="ACP-like_sf"/>
</dbReference>
<dbReference type="Gene3D" id="3.40.50.12780">
    <property type="entry name" value="N-terminal domain of ligase-like"/>
    <property type="match status" value="1"/>
</dbReference>
<evidence type="ECO:0000259" key="6">
    <source>
        <dbReference type="PROSITE" id="PS50075"/>
    </source>
</evidence>
<dbReference type="EMBL" id="BSYA01000219">
    <property type="protein sequence ID" value="GMG36942.1"/>
    <property type="molecule type" value="Genomic_DNA"/>
</dbReference>
<reference evidence="7" key="2">
    <citation type="submission" date="2023-04" db="EMBL/GenBank/DDBJ databases">
        <title>Aspergillus oryzae NBRC 4228.</title>
        <authorList>
            <person name="Ichikawa N."/>
            <person name="Sato H."/>
            <person name="Tonouchi N."/>
        </authorList>
    </citation>
    <scope>NUCLEOTIDE SEQUENCE</scope>
    <source>
        <strain evidence="7">NBRC 4228</strain>
    </source>
</reference>
<evidence type="ECO:0000256" key="5">
    <source>
        <dbReference type="ARBA" id="ARBA00029454"/>
    </source>
</evidence>